<protein>
    <recommendedName>
        <fullName evidence="4">Type II secretion system (T2SS), protein F</fullName>
    </recommendedName>
</protein>
<name>A0ABW3YIA4_9ACTN</name>
<feature type="transmembrane region" description="Helical" evidence="1">
    <location>
        <begin position="6"/>
        <end position="26"/>
    </location>
</feature>
<organism evidence="2 3">
    <name type="scientific">Micromonospora sonneratiae</name>
    <dbReference type="NCBI Taxonomy" id="1184706"/>
    <lineage>
        <taxon>Bacteria</taxon>
        <taxon>Bacillati</taxon>
        <taxon>Actinomycetota</taxon>
        <taxon>Actinomycetes</taxon>
        <taxon>Micromonosporales</taxon>
        <taxon>Micromonosporaceae</taxon>
        <taxon>Micromonospora</taxon>
    </lineage>
</organism>
<gene>
    <name evidence="2" type="ORF">ACFQ4H_24560</name>
</gene>
<proteinExistence type="predicted"/>
<reference evidence="3" key="1">
    <citation type="journal article" date="2019" name="Int. J. Syst. Evol. Microbiol.">
        <title>The Global Catalogue of Microorganisms (GCM) 10K type strain sequencing project: providing services to taxonomists for standard genome sequencing and annotation.</title>
        <authorList>
            <consortium name="The Broad Institute Genomics Platform"/>
            <consortium name="The Broad Institute Genome Sequencing Center for Infectious Disease"/>
            <person name="Wu L."/>
            <person name="Ma J."/>
        </authorList>
    </citation>
    <scope>NUCLEOTIDE SEQUENCE [LARGE SCALE GENOMIC DNA]</scope>
    <source>
        <strain evidence="3">JCM 31037</strain>
    </source>
</reference>
<evidence type="ECO:0000256" key="1">
    <source>
        <dbReference type="SAM" id="Phobius"/>
    </source>
</evidence>
<keyword evidence="1" id="KW-0812">Transmembrane</keyword>
<comment type="caution">
    <text evidence="2">The sequence shown here is derived from an EMBL/GenBank/DDBJ whole genome shotgun (WGS) entry which is preliminary data.</text>
</comment>
<feature type="transmembrane region" description="Helical" evidence="1">
    <location>
        <begin position="131"/>
        <end position="153"/>
    </location>
</feature>
<evidence type="ECO:0008006" key="4">
    <source>
        <dbReference type="Google" id="ProtNLM"/>
    </source>
</evidence>
<keyword evidence="3" id="KW-1185">Reference proteome</keyword>
<sequence>MVSIILTITGIVLLVAGPIIAVRGLAGRRAIIQELAEQRISFPAREELPDRLARYAGAQVRTGDQAKAYSDLIAAHVTKATGGRTYAEIADELKTSGRTDERLAKLREMAFMGQTLRGALLGAYQAWQITLLALGLAGLFTITGLAFLAWALLG</sequence>
<accession>A0ABW3YIA4</accession>
<keyword evidence="1" id="KW-1133">Transmembrane helix</keyword>
<dbReference type="RefSeq" id="WP_377574609.1">
    <property type="nucleotide sequence ID" value="NZ_JBHTMP010000045.1"/>
</dbReference>
<evidence type="ECO:0000313" key="2">
    <source>
        <dbReference type="EMBL" id="MFD1324262.1"/>
    </source>
</evidence>
<evidence type="ECO:0000313" key="3">
    <source>
        <dbReference type="Proteomes" id="UP001597260"/>
    </source>
</evidence>
<dbReference type="Proteomes" id="UP001597260">
    <property type="component" value="Unassembled WGS sequence"/>
</dbReference>
<dbReference type="EMBL" id="JBHTMP010000045">
    <property type="protein sequence ID" value="MFD1324262.1"/>
    <property type="molecule type" value="Genomic_DNA"/>
</dbReference>
<keyword evidence="1" id="KW-0472">Membrane</keyword>